<dbReference type="AlphaFoldDB" id="A0A9X1I5Y9"/>
<dbReference type="Proteomes" id="UP001139286">
    <property type="component" value="Unassembled WGS sequence"/>
</dbReference>
<proteinExistence type="predicted"/>
<reference evidence="1" key="1">
    <citation type="submission" date="2021-10" db="EMBL/GenBank/DDBJ databases">
        <title>Tamlana sargassums sp. nov., and Tamlana laminarinivorans sp. nov., two new bacteria isolated from the brown alga.</title>
        <authorList>
            <person name="Li J."/>
        </authorList>
    </citation>
    <scope>NUCLEOTIDE SEQUENCE</scope>
    <source>
        <strain evidence="1">62-3</strain>
    </source>
</reference>
<dbReference type="EMBL" id="JAJAPX010000002">
    <property type="protein sequence ID" value="MCB4808058.1"/>
    <property type="molecule type" value="Genomic_DNA"/>
</dbReference>
<evidence type="ECO:0000313" key="2">
    <source>
        <dbReference type="Proteomes" id="UP001139286"/>
    </source>
</evidence>
<keyword evidence="2" id="KW-1185">Reference proteome</keyword>
<organism evidence="1 2">
    <name type="scientific">Neotamlana sargassicola</name>
    <dbReference type="NCBI Taxonomy" id="2883125"/>
    <lineage>
        <taxon>Bacteria</taxon>
        <taxon>Pseudomonadati</taxon>
        <taxon>Bacteroidota</taxon>
        <taxon>Flavobacteriia</taxon>
        <taxon>Flavobacteriales</taxon>
        <taxon>Flavobacteriaceae</taxon>
        <taxon>Neotamlana</taxon>
    </lineage>
</organism>
<protein>
    <submittedName>
        <fullName evidence="1">Uncharacterized protein</fullName>
    </submittedName>
</protein>
<sequence length="75" mass="8169">MAYGDLIKAICLVALIEMFEEWPIDNASDGAAPFSDKATVLAKCVTFLKGAKDALETDPMSDDFETSMQRSSFSL</sequence>
<accession>A0A9X1I5Y9</accession>
<comment type="caution">
    <text evidence="1">The sequence shown here is derived from an EMBL/GenBank/DDBJ whole genome shotgun (WGS) entry which is preliminary data.</text>
</comment>
<gene>
    <name evidence="1" type="ORF">LG651_07310</name>
</gene>
<evidence type="ECO:0000313" key="1">
    <source>
        <dbReference type="EMBL" id="MCB4808058.1"/>
    </source>
</evidence>
<dbReference type="RefSeq" id="WP_226695478.1">
    <property type="nucleotide sequence ID" value="NZ_JAJAPX010000002.1"/>
</dbReference>
<name>A0A9X1I5Y9_9FLAO</name>